<dbReference type="GeneID" id="78358095"/>
<dbReference type="Proteomes" id="UP000254924">
    <property type="component" value="Unassembled WGS sequence"/>
</dbReference>
<keyword evidence="1" id="KW-1133">Transmembrane helix</keyword>
<feature type="transmembrane region" description="Helical" evidence="1">
    <location>
        <begin position="125"/>
        <end position="143"/>
    </location>
</feature>
<dbReference type="PANTHER" id="PTHR20992">
    <property type="entry name" value="AT15442P-RELATED"/>
    <property type="match status" value="1"/>
</dbReference>
<evidence type="ECO:0000313" key="3">
    <source>
        <dbReference type="Proteomes" id="UP000254924"/>
    </source>
</evidence>
<keyword evidence="3" id="KW-1185">Reference proteome</keyword>
<feature type="transmembrane region" description="Helical" evidence="1">
    <location>
        <begin position="21"/>
        <end position="47"/>
    </location>
</feature>
<feature type="transmembrane region" description="Helical" evidence="1">
    <location>
        <begin position="53"/>
        <end position="76"/>
    </location>
</feature>
<sequence>MKRLRSLFNVERASYSEIRGRIISGANIGGANFIILILAILIASIGLNMNSTATVIGAMLISPLMGSIMAIGYGFATNDTEIVKRSSLGFALQVVFSLVVSTLYFSLSPISTASSELIARTSPTIWDVLIAFSGGLAGIIATTRKGEYSNVIPGVAMQRRSCHLCVRLATAFQ</sequence>
<reference evidence="2 3" key="1">
    <citation type="submission" date="2018-06" db="EMBL/GenBank/DDBJ databases">
        <authorList>
            <consortium name="Pathogen Informatics"/>
            <person name="Doyle S."/>
        </authorList>
    </citation>
    <scope>NUCLEOTIDE SEQUENCE [LARGE SCALE GENOMIC DNA]</scope>
    <source>
        <strain evidence="2 3">NCTC12224</strain>
    </source>
</reference>
<accession>A0A380KE49</accession>
<dbReference type="InterPro" id="IPR005240">
    <property type="entry name" value="DUF389"/>
</dbReference>
<gene>
    <name evidence="2" type="ORF">NCTC12224_02410</name>
</gene>
<dbReference type="RefSeq" id="WP_277281226.1">
    <property type="nucleotide sequence ID" value="NZ_JBNPNB010000018.1"/>
</dbReference>
<keyword evidence="1" id="KW-0812">Transmembrane</keyword>
<protein>
    <submittedName>
        <fullName evidence="2">Membrane protein</fullName>
    </submittedName>
</protein>
<dbReference type="PANTHER" id="PTHR20992:SF9">
    <property type="entry name" value="AT15442P-RELATED"/>
    <property type="match status" value="1"/>
</dbReference>
<keyword evidence="1" id="KW-0472">Membrane</keyword>
<evidence type="ECO:0000313" key="2">
    <source>
        <dbReference type="EMBL" id="SUN63372.1"/>
    </source>
</evidence>
<proteinExistence type="predicted"/>
<feature type="transmembrane region" description="Helical" evidence="1">
    <location>
        <begin position="88"/>
        <end position="105"/>
    </location>
</feature>
<dbReference type="Pfam" id="PF04087">
    <property type="entry name" value="DUF389"/>
    <property type="match status" value="1"/>
</dbReference>
<name>A0A380KE49_9STRE</name>
<evidence type="ECO:0000256" key="1">
    <source>
        <dbReference type="SAM" id="Phobius"/>
    </source>
</evidence>
<organism evidence="2 3">
    <name type="scientific">Streptococcus hyointestinalis</name>
    <dbReference type="NCBI Taxonomy" id="1337"/>
    <lineage>
        <taxon>Bacteria</taxon>
        <taxon>Bacillati</taxon>
        <taxon>Bacillota</taxon>
        <taxon>Bacilli</taxon>
        <taxon>Lactobacillales</taxon>
        <taxon>Streptococcaceae</taxon>
        <taxon>Streptococcus</taxon>
    </lineage>
</organism>
<dbReference type="AlphaFoldDB" id="A0A380KE49"/>
<dbReference type="EMBL" id="UHFN01000007">
    <property type="protein sequence ID" value="SUN63372.1"/>
    <property type="molecule type" value="Genomic_DNA"/>
</dbReference>